<gene>
    <name evidence="1" type="ORF">BOLC5T33583H</name>
</gene>
<dbReference type="EMBL" id="LR031877">
    <property type="protein sequence ID" value="VDD46036.1"/>
    <property type="molecule type" value="Genomic_DNA"/>
</dbReference>
<evidence type="ECO:0000313" key="1">
    <source>
        <dbReference type="EMBL" id="VDD46036.1"/>
    </source>
</evidence>
<dbReference type="AlphaFoldDB" id="A0A3P6F975"/>
<sequence>MGPCLIQRSFTCWTIGGTQTLHPRAVGSFIELGRQWRIGGTQQQRRLKRSFLGILFATPSR</sequence>
<name>A0A3P6F975_BRAOL</name>
<proteinExistence type="predicted"/>
<organism evidence="1">
    <name type="scientific">Brassica oleracea</name>
    <name type="common">Wild cabbage</name>
    <dbReference type="NCBI Taxonomy" id="3712"/>
    <lineage>
        <taxon>Eukaryota</taxon>
        <taxon>Viridiplantae</taxon>
        <taxon>Streptophyta</taxon>
        <taxon>Embryophyta</taxon>
        <taxon>Tracheophyta</taxon>
        <taxon>Spermatophyta</taxon>
        <taxon>Magnoliopsida</taxon>
        <taxon>eudicotyledons</taxon>
        <taxon>Gunneridae</taxon>
        <taxon>Pentapetalae</taxon>
        <taxon>rosids</taxon>
        <taxon>malvids</taxon>
        <taxon>Brassicales</taxon>
        <taxon>Brassicaceae</taxon>
        <taxon>Brassiceae</taxon>
        <taxon>Brassica</taxon>
    </lineage>
</organism>
<accession>A0A3P6F975</accession>
<reference evidence="1" key="1">
    <citation type="submission" date="2018-11" db="EMBL/GenBank/DDBJ databases">
        <authorList>
            <consortium name="Genoscope - CEA"/>
            <person name="William W."/>
        </authorList>
    </citation>
    <scope>NUCLEOTIDE SEQUENCE</scope>
</reference>
<protein>
    <submittedName>
        <fullName evidence="1">Uncharacterized protein</fullName>
    </submittedName>
</protein>